<keyword evidence="3" id="KW-1185">Reference proteome</keyword>
<proteinExistence type="predicted"/>
<evidence type="ECO:0008006" key="4">
    <source>
        <dbReference type="Google" id="ProtNLM"/>
    </source>
</evidence>
<feature type="compositionally biased region" description="Polar residues" evidence="1">
    <location>
        <begin position="79"/>
        <end position="103"/>
    </location>
</feature>
<evidence type="ECO:0000313" key="2">
    <source>
        <dbReference type="EMBL" id="MEQ2234679.1"/>
    </source>
</evidence>
<evidence type="ECO:0000256" key="1">
    <source>
        <dbReference type="SAM" id="MobiDB-lite"/>
    </source>
</evidence>
<dbReference type="EMBL" id="JAHRIQ010040716">
    <property type="protein sequence ID" value="MEQ2234679.1"/>
    <property type="molecule type" value="Genomic_DNA"/>
</dbReference>
<dbReference type="Proteomes" id="UP001482620">
    <property type="component" value="Unassembled WGS sequence"/>
</dbReference>
<organism evidence="2 3">
    <name type="scientific">Ilyodon furcidens</name>
    <name type="common">goldbreast splitfin</name>
    <dbReference type="NCBI Taxonomy" id="33524"/>
    <lineage>
        <taxon>Eukaryota</taxon>
        <taxon>Metazoa</taxon>
        <taxon>Chordata</taxon>
        <taxon>Craniata</taxon>
        <taxon>Vertebrata</taxon>
        <taxon>Euteleostomi</taxon>
        <taxon>Actinopterygii</taxon>
        <taxon>Neopterygii</taxon>
        <taxon>Teleostei</taxon>
        <taxon>Neoteleostei</taxon>
        <taxon>Acanthomorphata</taxon>
        <taxon>Ovalentaria</taxon>
        <taxon>Atherinomorphae</taxon>
        <taxon>Cyprinodontiformes</taxon>
        <taxon>Goodeidae</taxon>
        <taxon>Ilyodon</taxon>
    </lineage>
</organism>
<sequence>EQKRLKRSQEFFICLNHSCALPQASSIENKQDWIKHIREVIQERTVLLRGALKEPIHIPKATTAKHKGRRDGEDLDSQGDASSQPDTISIASRTSQNTLDSDK</sequence>
<reference evidence="2 3" key="1">
    <citation type="submission" date="2021-06" db="EMBL/GenBank/DDBJ databases">
        <authorList>
            <person name="Palmer J.M."/>
        </authorList>
    </citation>
    <scope>NUCLEOTIDE SEQUENCE [LARGE SCALE GENOMIC DNA]</scope>
    <source>
        <strain evidence="3">if_2019</strain>
        <tissue evidence="2">Muscle</tissue>
    </source>
</reference>
<feature type="non-terminal residue" evidence="2">
    <location>
        <position position="103"/>
    </location>
</feature>
<protein>
    <recommendedName>
        <fullName evidence="4">PH domain-containing protein</fullName>
    </recommendedName>
</protein>
<feature type="non-terminal residue" evidence="2">
    <location>
        <position position="1"/>
    </location>
</feature>
<feature type="region of interest" description="Disordered" evidence="1">
    <location>
        <begin position="59"/>
        <end position="103"/>
    </location>
</feature>
<dbReference type="InterPro" id="IPR011993">
    <property type="entry name" value="PH-like_dom_sf"/>
</dbReference>
<name>A0ABV0TP30_9TELE</name>
<dbReference type="Gene3D" id="2.30.29.30">
    <property type="entry name" value="Pleckstrin-homology domain (PH domain)/Phosphotyrosine-binding domain (PTB)"/>
    <property type="match status" value="1"/>
</dbReference>
<evidence type="ECO:0000313" key="3">
    <source>
        <dbReference type="Proteomes" id="UP001482620"/>
    </source>
</evidence>
<comment type="caution">
    <text evidence="2">The sequence shown here is derived from an EMBL/GenBank/DDBJ whole genome shotgun (WGS) entry which is preliminary data.</text>
</comment>
<gene>
    <name evidence="2" type="ORF">ILYODFUR_033954</name>
</gene>
<accession>A0ABV0TP30</accession>